<proteinExistence type="inferred from homology"/>
<evidence type="ECO:0000256" key="4">
    <source>
        <dbReference type="ARBA" id="ARBA00022617"/>
    </source>
</evidence>
<keyword evidence="5 12" id="KW-0812">Transmembrane</keyword>
<dbReference type="STRING" id="252740.A0A423VAD6"/>
<reference evidence="13 14" key="1">
    <citation type="submission" date="2015-09" db="EMBL/GenBank/DDBJ databases">
        <title>Host preference determinants of Valsa canker pathogens revealed by comparative genomics.</title>
        <authorList>
            <person name="Yin Z."/>
            <person name="Huang L."/>
        </authorList>
    </citation>
    <scope>NUCLEOTIDE SEQUENCE [LARGE SCALE GENOMIC DNA]</scope>
    <source>
        <strain evidence="13 14">YSFL</strain>
    </source>
</reference>
<dbReference type="AlphaFoldDB" id="A0A423VAD6"/>
<dbReference type="GO" id="GO:0016020">
    <property type="term" value="C:membrane"/>
    <property type="evidence" value="ECO:0007669"/>
    <property type="project" value="UniProtKB-SubCell"/>
</dbReference>
<evidence type="ECO:0000256" key="11">
    <source>
        <dbReference type="ARBA" id="ARBA00023136"/>
    </source>
</evidence>
<dbReference type="PANTHER" id="PTHR24305:SF112">
    <property type="entry name" value="L-ORNITHINE-N5-MONOOXYGENASE (EUROFUNG)"/>
    <property type="match status" value="1"/>
</dbReference>
<dbReference type="InterPro" id="IPR036396">
    <property type="entry name" value="Cyt_P450_sf"/>
</dbReference>
<dbReference type="InterPro" id="IPR001128">
    <property type="entry name" value="Cyt_P450"/>
</dbReference>
<evidence type="ECO:0000256" key="7">
    <source>
        <dbReference type="ARBA" id="ARBA00022989"/>
    </source>
</evidence>
<organism evidence="13 14">
    <name type="scientific">Cytospora chrysosperma</name>
    <name type="common">Cytospora canker fungus</name>
    <name type="synonym">Sphaeria chrysosperma</name>
    <dbReference type="NCBI Taxonomy" id="252740"/>
    <lineage>
        <taxon>Eukaryota</taxon>
        <taxon>Fungi</taxon>
        <taxon>Dikarya</taxon>
        <taxon>Ascomycota</taxon>
        <taxon>Pezizomycotina</taxon>
        <taxon>Sordariomycetes</taxon>
        <taxon>Sordariomycetidae</taxon>
        <taxon>Diaporthales</taxon>
        <taxon>Cytosporaceae</taxon>
        <taxon>Cytospora</taxon>
    </lineage>
</organism>
<accession>A0A423VAD6</accession>
<dbReference type="OrthoDB" id="6692864at2759"/>
<dbReference type="GO" id="GO:0016705">
    <property type="term" value="F:oxidoreductase activity, acting on paired donors, with incorporation or reduction of molecular oxygen"/>
    <property type="evidence" value="ECO:0007669"/>
    <property type="project" value="InterPro"/>
</dbReference>
<evidence type="ECO:0000256" key="10">
    <source>
        <dbReference type="ARBA" id="ARBA00023033"/>
    </source>
</evidence>
<evidence type="ECO:0000313" key="14">
    <source>
        <dbReference type="Proteomes" id="UP000284375"/>
    </source>
</evidence>
<keyword evidence="6" id="KW-0479">Metal-binding</keyword>
<keyword evidence="7 12" id="KW-1133">Transmembrane helix</keyword>
<keyword evidence="8" id="KW-0560">Oxidoreductase</keyword>
<dbReference type="PANTHER" id="PTHR24305">
    <property type="entry name" value="CYTOCHROME P450"/>
    <property type="match status" value="1"/>
</dbReference>
<evidence type="ECO:0000313" key="13">
    <source>
        <dbReference type="EMBL" id="ROV87772.1"/>
    </source>
</evidence>
<dbReference type="Proteomes" id="UP000284375">
    <property type="component" value="Unassembled WGS sequence"/>
</dbReference>
<keyword evidence="14" id="KW-1185">Reference proteome</keyword>
<evidence type="ECO:0000256" key="12">
    <source>
        <dbReference type="SAM" id="Phobius"/>
    </source>
</evidence>
<comment type="cofactor">
    <cofactor evidence="1">
        <name>heme</name>
        <dbReference type="ChEBI" id="CHEBI:30413"/>
    </cofactor>
</comment>
<keyword evidence="10" id="KW-0503">Monooxygenase</keyword>
<evidence type="ECO:0000256" key="1">
    <source>
        <dbReference type="ARBA" id="ARBA00001971"/>
    </source>
</evidence>
<keyword evidence="9" id="KW-0408">Iron</keyword>
<dbReference type="GO" id="GO:0004497">
    <property type="term" value="F:monooxygenase activity"/>
    <property type="evidence" value="ECO:0007669"/>
    <property type="project" value="UniProtKB-KW"/>
</dbReference>
<sequence length="313" mass="35133">MDNPKTGTARADWYDVLYPRIFSVFTRDKLVHGARRKLWDQALNSASLSSYYKRLAHQANVLESIISDHGTQPLLVNDLVSWFAFDCMGDFGFGKDFGMMRKRGWIDAVVYMHSSWSLLGVFSPAIWIPRISFAFLPIWKVRHWFKALEFSDGLLEARITNGMGQPDIISAFIRDYEQRKNDKLSRLMLDGDAGILMFTGSDTTASSLVILLYYIALYPQHAVKIQEELEGVDITNVSALTSLPHFTGTINESMRLLPAALTISPGSRITPPEGLTFDGTYIPGGVKICTSRYSIGRSQYIAIANVDISSVWI</sequence>
<dbReference type="InterPro" id="IPR050121">
    <property type="entry name" value="Cytochrome_P450_monoxygenase"/>
</dbReference>
<evidence type="ECO:0000256" key="3">
    <source>
        <dbReference type="ARBA" id="ARBA00010617"/>
    </source>
</evidence>
<evidence type="ECO:0000256" key="2">
    <source>
        <dbReference type="ARBA" id="ARBA00004370"/>
    </source>
</evidence>
<dbReference type="GO" id="GO:0005506">
    <property type="term" value="F:iron ion binding"/>
    <property type="evidence" value="ECO:0007669"/>
    <property type="project" value="InterPro"/>
</dbReference>
<comment type="caution">
    <text evidence="13">The sequence shown here is derived from an EMBL/GenBank/DDBJ whole genome shotgun (WGS) entry which is preliminary data.</text>
</comment>
<name>A0A423VAD6_CYTCH</name>
<gene>
    <name evidence="13" type="ORF">VSDG_09706</name>
</gene>
<keyword evidence="11 12" id="KW-0472">Membrane</keyword>
<evidence type="ECO:0000256" key="5">
    <source>
        <dbReference type="ARBA" id="ARBA00022692"/>
    </source>
</evidence>
<dbReference type="Gene3D" id="1.10.630.10">
    <property type="entry name" value="Cytochrome P450"/>
    <property type="match status" value="1"/>
</dbReference>
<dbReference type="GO" id="GO:0020037">
    <property type="term" value="F:heme binding"/>
    <property type="evidence" value="ECO:0007669"/>
    <property type="project" value="InterPro"/>
</dbReference>
<evidence type="ECO:0000256" key="8">
    <source>
        <dbReference type="ARBA" id="ARBA00023002"/>
    </source>
</evidence>
<dbReference type="Pfam" id="PF00067">
    <property type="entry name" value="p450"/>
    <property type="match status" value="1"/>
</dbReference>
<keyword evidence="4" id="KW-0349">Heme</keyword>
<comment type="subcellular location">
    <subcellularLocation>
        <location evidence="2">Membrane</location>
    </subcellularLocation>
</comment>
<evidence type="ECO:0000256" key="6">
    <source>
        <dbReference type="ARBA" id="ARBA00022723"/>
    </source>
</evidence>
<dbReference type="SUPFAM" id="SSF48264">
    <property type="entry name" value="Cytochrome P450"/>
    <property type="match status" value="1"/>
</dbReference>
<dbReference type="EMBL" id="LJZO01000076">
    <property type="protein sequence ID" value="ROV87772.1"/>
    <property type="molecule type" value="Genomic_DNA"/>
</dbReference>
<evidence type="ECO:0000256" key="9">
    <source>
        <dbReference type="ARBA" id="ARBA00023004"/>
    </source>
</evidence>
<protein>
    <submittedName>
        <fullName evidence="13">Uncharacterized protein</fullName>
    </submittedName>
</protein>
<feature type="transmembrane region" description="Helical" evidence="12">
    <location>
        <begin position="108"/>
        <end position="128"/>
    </location>
</feature>
<feature type="transmembrane region" description="Helical" evidence="12">
    <location>
        <begin position="193"/>
        <end position="216"/>
    </location>
</feature>
<comment type="similarity">
    <text evidence="3">Belongs to the cytochrome P450 family.</text>
</comment>